<feature type="transmembrane region" description="Helical" evidence="8">
    <location>
        <begin position="407"/>
        <end position="425"/>
    </location>
</feature>
<dbReference type="GO" id="GO:0140359">
    <property type="term" value="F:ABC-type transporter activity"/>
    <property type="evidence" value="ECO:0007669"/>
    <property type="project" value="InterPro"/>
</dbReference>
<dbReference type="InterPro" id="IPR047817">
    <property type="entry name" value="ABC2_TM_bact-type"/>
</dbReference>
<dbReference type="Pfam" id="PF12698">
    <property type="entry name" value="ABC2_membrane_3"/>
    <property type="match status" value="1"/>
</dbReference>
<dbReference type="PRINTS" id="PR00164">
    <property type="entry name" value="ABC2TRNSPORT"/>
</dbReference>
<keyword evidence="3 8" id="KW-0813">Transport</keyword>
<evidence type="ECO:0000313" key="11">
    <source>
        <dbReference type="EMBL" id="PRX39037.1"/>
    </source>
</evidence>
<dbReference type="PANTHER" id="PTHR30294:SF29">
    <property type="entry name" value="MULTIDRUG ABC TRANSPORTER PERMEASE YBHS-RELATED"/>
    <property type="match status" value="1"/>
</dbReference>
<evidence type="ECO:0000259" key="10">
    <source>
        <dbReference type="PROSITE" id="PS51012"/>
    </source>
</evidence>
<keyword evidence="5 8" id="KW-0812">Transmembrane</keyword>
<feature type="transmembrane region" description="Helical" evidence="8">
    <location>
        <begin position="318"/>
        <end position="337"/>
    </location>
</feature>
<accession>A0A2T0LAZ5</accession>
<organism evidence="11 12">
    <name type="scientific">Planifilum fimeticola</name>
    <dbReference type="NCBI Taxonomy" id="201975"/>
    <lineage>
        <taxon>Bacteria</taxon>
        <taxon>Bacillati</taxon>
        <taxon>Bacillota</taxon>
        <taxon>Bacilli</taxon>
        <taxon>Bacillales</taxon>
        <taxon>Thermoactinomycetaceae</taxon>
        <taxon>Planifilum</taxon>
    </lineage>
</organism>
<keyword evidence="4 8" id="KW-1003">Cell membrane</keyword>
<name>A0A2T0LAZ5_9BACL</name>
<keyword evidence="7 8" id="KW-0472">Membrane</keyword>
<comment type="similarity">
    <text evidence="2 8">Belongs to the ABC-2 integral membrane protein family.</text>
</comment>
<evidence type="ECO:0000256" key="7">
    <source>
        <dbReference type="ARBA" id="ARBA00023136"/>
    </source>
</evidence>
<sequence>MWKRIGALVRKEFVQLRRDRRTLAMMILLPILWLVAFGYAVNFDVPHLKVFVVDRADNGDSRDVIDRIDRHDSLEVVGSGSEEDAVDRIKDGTADVILVFPEAFEFPAKDEDSQLKIQVDGSRLFTAQSAVRELNDVLKDLQKDSIRDIKEELEKTFEKSREDSLSLSLSGDSPLSNLPPQAAESLWKQIESRVKSALEERMEERKDELEKQLPDPEASMPDVDVLYNADLKSVHYMIPGLVGLVLIFITTLMTALGVVREKERGTLEQLIVSPLRPFELMLGKVLPYMIIATLDFAIVFAAGVYWFDVPFRGDLFSFILVALLFLFSSLGMGLLVSTVSQNQQQAMQLAVMTLVPQILLSGFIFPLEAMPWGIRWIAYVLPLSYFLPISRDVFLKGMSAWDYPLEFAVLAFFGVFFLLVATIRFRRSLT</sequence>
<evidence type="ECO:0000256" key="6">
    <source>
        <dbReference type="ARBA" id="ARBA00022989"/>
    </source>
</evidence>
<dbReference type="InterPro" id="IPR051449">
    <property type="entry name" value="ABC-2_transporter_component"/>
</dbReference>
<protein>
    <recommendedName>
        <fullName evidence="8">Transport permease protein</fullName>
    </recommendedName>
</protein>
<comment type="subcellular location">
    <subcellularLocation>
        <location evidence="1 8">Cell membrane</location>
        <topology evidence="1 8">Multi-pass membrane protein</topology>
    </subcellularLocation>
</comment>
<evidence type="ECO:0000256" key="4">
    <source>
        <dbReference type="ARBA" id="ARBA00022475"/>
    </source>
</evidence>
<keyword evidence="12" id="KW-1185">Reference proteome</keyword>
<comment type="caution">
    <text evidence="11">The sequence shown here is derived from an EMBL/GenBank/DDBJ whole genome shotgun (WGS) entry which is preliminary data.</text>
</comment>
<keyword evidence="6 8" id="KW-1133">Transmembrane helix</keyword>
<feature type="transmembrane region" description="Helical" evidence="8">
    <location>
        <begin position="236"/>
        <end position="259"/>
    </location>
</feature>
<evidence type="ECO:0000256" key="8">
    <source>
        <dbReference type="RuleBase" id="RU361157"/>
    </source>
</evidence>
<dbReference type="OrthoDB" id="9776218at2"/>
<feature type="transmembrane region" description="Helical" evidence="8">
    <location>
        <begin position="21"/>
        <end position="41"/>
    </location>
</feature>
<dbReference type="Proteomes" id="UP000237797">
    <property type="component" value="Unassembled WGS sequence"/>
</dbReference>
<dbReference type="GO" id="GO:0043190">
    <property type="term" value="C:ATP-binding cassette (ABC) transporter complex"/>
    <property type="evidence" value="ECO:0007669"/>
    <property type="project" value="InterPro"/>
</dbReference>
<dbReference type="InterPro" id="IPR013525">
    <property type="entry name" value="ABC2_TM"/>
</dbReference>
<gene>
    <name evidence="11" type="ORF">CLV97_13137</name>
</gene>
<feature type="coiled-coil region" evidence="9">
    <location>
        <begin position="124"/>
        <end position="163"/>
    </location>
</feature>
<proteinExistence type="inferred from homology"/>
<evidence type="ECO:0000256" key="2">
    <source>
        <dbReference type="ARBA" id="ARBA00007783"/>
    </source>
</evidence>
<keyword evidence="9" id="KW-0175">Coiled coil</keyword>
<evidence type="ECO:0000256" key="9">
    <source>
        <dbReference type="SAM" id="Coils"/>
    </source>
</evidence>
<evidence type="ECO:0000313" key="12">
    <source>
        <dbReference type="Proteomes" id="UP000237797"/>
    </source>
</evidence>
<dbReference type="RefSeq" id="WP_106346438.1">
    <property type="nucleotide sequence ID" value="NZ_PVNE01000031.1"/>
</dbReference>
<comment type="caution">
    <text evidence="8">Lacks conserved residue(s) required for the propagation of feature annotation.</text>
</comment>
<dbReference type="PANTHER" id="PTHR30294">
    <property type="entry name" value="MEMBRANE COMPONENT OF ABC TRANSPORTER YHHJ-RELATED"/>
    <property type="match status" value="1"/>
</dbReference>
<dbReference type="EMBL" id="PVNE01000031">
    <property type="protein sequence ID" value="PRX39037.1"/>
    <property type="molecule type" value="Genomic_DNA"/>
</dbReference>
<dbReference type="AlphaFoldDB" id="A0A2T0LAZ5"/>
<evidence type="ECO:0000256" key="3">
    <source>
        <dbReference type="ARBA" id="ARBA00022448"/>
    </source>
</evidence>
<evidence type="ECO:0000256" key="5">
    <source>
        <dbReference type="ARBA" id="ARBA00022692"/>
    </source>
</evidence>
<reference evidence="11 12" key="1">
    <citation type="submission" date="2018-03" db="EMBL/GenBank/DDBJ databases">
        <title>Genomic Encyclopedia of Archaeal and Bacterial Type Strains, Phase II (KMG-II): from individual species to whole genera.</title>
        <authorList>
            <person name="Goeker M."/>
        </authorList>
    </citation>
    <scope>NUCLEOTIDE SEQUENCE [LARGE SCALE GENOMIC DNA]</scope>
    <source>
        <strain evidence="11 12">DSM 44946</strain>
    </source>
</reference>
<feature type="domain" description="ABC transmembrane type-2" evidence="10">
    <location>
        <begin position="183"/>
        <end position="428"/>
    </location>
</feature>
<feature type="transmembrane region" description="Helical" evidence="8">
    <location>
        <begin position="285"/>
        <end position="306"/>
    </location>
</feature>
<dbReference type="InterPro" id="IPR000412">
    <property type="entry name" value="ABC_2_transport"/>
</dbReference>
<dbReference type="PROSITE" id="PS51012">
    <property type="entry name" value="ABC_TM2"/>
    <property type="match status" value="1"/>
</dbReference>
<evidence type="ECO:0000256" key="1">
    <source>
        <dbReference type="ARBA" id="ARBA00004651"/>
    </source>
</evidence>